<dbReference type="GO" id="GO:0006508">
    <property type="term" value="P:proteolysis"/>
    <property type="evidence" value="ECO:0007669"/>
    <property type="project" value="InterPro"/>
</dbReference>
<organism evidence="12 13">
    <name type="scientific">Prevotella amnii CRIS 21A-A</name>
    <dbReference type="NCBI Taxonomy" id="679191"/>
    <lineage>
        <taxon>Bacteria</taxon>
        <taxon>Pseudomonadati</taxon>
        <taxon>Bacteroidota</taxon>
        <taxon>Bacteroidia</taxon>
        <taxon>Bacteroidales</taxon>
        <taxon>Prevotellaceae</taxon>
        <taxon>Prevotella</taxon>
    </lineage>
</organism>
<dbReference type="Gene3D" id="3.90.70.10">
    <property type="entry name" value="Cysteine proteinases"/>
    <property type="match status" value="1"/>
</dbReference>
<protein>
    <submittedName>
        <fullName evidence="12">ABC transporter, ATP-binding protein</fullName>
        <ecNumber evidence="12">3.4.24.-</ecNumber>
    </submittedName>
</protein>
<dbReference type="InterPro" id="IPR017871">
    <property type="entry name" value="ABC_transporter-like_CS"/>
</dbReference>
<keyword evidence="2 8" id="KW-0812">Transmembrane</keyword>
<dbReference type="GO" id="GO:0008233">
    <property type="term" value="F:peptidase activity"/>
    <property type="evidence" value="ECO:0007669"/>
    <property type="project" value="InterPro"/>
</dbReference>
<comment type="subcellular location">
    <subcellularLocation>
        <location evidence="1">Cell membrane</location>
        <topology evidence="1">Multi-pass membrane protein</topology>
    </subcellularLocation>
</comment>
<evidence type="ECO:0000313" key="13">
    <source>
        <dbReference type="Proteomes" id="UP000016016"/>
    </source>
</evidence>
<feature type="transmembrane region" description="Helical" evidence="8">
    <location>
        <begin position="181"/>
        <end position="205"/>
    </location>
</feature>
<proteinExistence type="predicted"/>
<evidence type="ECO:0000256" key="1">
    <source>
        <dbReference type="ARBA" id="ARBA00004651"/>
    </source>
</evidence>
<keyword evidence="7 8" id="KW-0472">Membrane</keyword>
<dbReference type="FunFam" id="3.40.50.300:FF:000218">
    <property type="entry name" value="Multidrug ABC transporter ATP-binding protein"/>
    <property type="match status" value="1"/>
</dbReference>
<dbReference type="InterPro" id="IPR036640">
    <property type="entry name" value="ABC1_TM_sf"/>
</dbReference>
<dbReference type="InterPro" id="IPR027417">
    <property type="entry name" value="P-loop_NTPase"/>
</dbReference>
<evidence type="ECO:0000256" key="7">
    <source>
        <dbReference type="ARBA" id="ARBA00023136"/>
    </source>
</evidence>
<sequence>MKRFPVLQQYDAMDCGPTCLAMISKYYGKNYNIEHLHDLCHISNEGVSLYGISIAAEKIGFHTVGTQLSLIQLIDEMPLPCILHWNQNHFTVLYKIKKTKKGCTFYIANPAGGVRMVFNEWEFSSSWLNGTDEHGQSTGVALSLQPTPLFYEKRGDQKLKRNEKKTLVFLFSYLKPYKRKIILLLSVMVCGATIQLMLPFLTQAIADWGIKGKDINIILLILIGQLSLECGQAIVSFIRSWTLLIIGTKTNIALISDYLMKLMKLRISFFDTKLNGDIIQRINDHSRIQAFLTDSSLDTLFSIVSMIVLGVVILIYNWIVALIFFTGSVLYICWVWRFMKRRELLDHKIFSLNSANQSSVIQLISGMQEIKLNVCEQQKRWEWESIQRNIYRLSIRGLKLSQYQQSGGFFLNQVKNLIITALVATLVVKGKITFGMMLSIQYIVGMLNSPVEQLINFFRQYQDAKLSINRLQYVYEEKNEDDETKVGTDSMQDGDIILHHVTFRYDKLSSKPTLNDINLKIPEGKVTAIVGLSGSGKTTILKMILGFYCPDKGSIEIGGVNLESMNKREWRKCCGTVMQEGYIFSDTIKNNITSGIEPSNTELVKKSAKIANINDFIEELPLKYKTRIGNDGHGLSLGQKQRILIARAIYKNPKYILLDEATNSLDANNEHEIMENLNNFIKGRTAIIIAHRLSTVRNADNIVVLKDGKICEQGDHITMISKKGVYYQLVKNQLDI</sequence>
<dbReference type="InterPro" id="IPR039421">
    <property type="entry name" value="Type_1_exporter"/>
</dbReference>
<dbReference type="AlphaFoldDB" id="E1GW17"/>
<evidence type="ECO:0000256" key="3">
    <source>
        <dbReference type="ARBA" id="ARBA00022741"/>
    </source>
</evidence>
<comment type="caution">
    <text evidence="12">The sequence shown here is derived from an EMBL/GenBank/DDBJ whole genome shotgun (WGS) entry which is preliminary data.</text>
</comment>
<dbReference type="Gene3D" id="1.20.1560.10">
    <property type="entry name" value="ABC transporter type 1, transmembrane domain"/>
    <property type="match status" value="1"/>
</dbReference>
<evidence type="ECO:0000256" key="5">
    <source>
        <dbReference type="ARBA" id="ARBA00022840"/>
    </source>
</evidence>
<dbReference type="Pfam" id="PF00664">
    <property type="entry name" value="ABC_membrane"/>
    <property type="match status" value="1"/>
</dbReference>
<evidence type="ECO:0000313" key="12">
    <source>
        <dbReference type="EMBL" id="EFN91143.1"/>
    </source>
</evidence>
<dbReference type="SUPFAM" id="SSF52540">
    <property type="entry name" value="P-loop containing nucleoside triphosphate hydrolases"/>
    <property type="match status" value="1"/>
</dbReference>
<evidence type="ECO:0000256" key="2">
    <source>
        <dbReference type="ARBA" id="ARBA00022692"/>
    </source>
</evidence>
<dbReference type="PROSITE" id="PS50893">
    <property type="entry name" value="ABC_TRANSPORTER_2"/>
    <property type="match status" value="1"/>
</dbReference>
<feature type="domain" description="Peptidase C39" evidence="11">
    <location>
        <begin position="9"/>
        <end position="134"/>
    </location>
</feature>
<dbReference type="PANTHER" id="PTHR43394:SF1">
    <property type="entry name" value="ATP-BINDING CASSETTE SUB-FAMILY B MEMBER 10, MITOCHONDRIAL"/>
    <property type="match status" value="1"/>
</dbReference>
<name>E1GW17_9BACT</name>
<evidence type="ECO:0000256" key="8">
    <source>
        <dbReference type="SAM" id="Phobius"/>
    </source>
</evidence>
<keyword evidence="4 12" id="KW-0378">Hydrolase</keyword>
<dbReference type="Gene3D" id="3.40.50.300">
    <property type="entry name" value="P-loop containing nucleotide triphosphate hydrolases"/>
    <property type="match status" value="1"/>
</dbReference>
<keyword evidence="6 8" id="KW-1133">Transmembrane helix</keyword>
<dbReference type="Pfam" id="PF03412">
    <property type="entry name" value="Peptidase_C39"/>
    <property type="match status" value="1"/>
</dbReference>
<feature type="transmembrane region" description="Helical" evidence="8">
    <location>
        <begin position="297"/>
        <end position="316"/>
    </location>
</feature>
<dbReference type="InterPro" id="IPR011527">
    <property type="entry name" value="ABC1_TM_dom"/>
</dbReference>
<keyword evidence="3" id="KW-0547">Nucleotide-binding</keyword>
<evidence type="ECO:0000259" key="11">
    <source>
        <dbReference type="PROSITE" id="PS50990"/>
    </source>
</evidence>
<dbReference type="PANTHER" id="PTHR43394">
    <property type="entry name" value="ATP-DEPENDENT PERMEASE MDL1, MITOCHONDRIAL"/>
    <property type="match status" value="1"/>
</dbReference>
<dbReference type="Pfam" id="PF00005">
    <property type="entry name" value="ABC_tran"/>
    <property type="match status" value="1"/>
</dbReference>
<dbReference type="InterPro" id="IPR005074">
    <property type="entry name" value="Peptidase_C39"/>
</dbReference>
<gene>
    <name evidence="12" type="ORF">HMPREF9018_1395</name>
</gene>
<dbReference type="eggNOG" id="COG2274">
    <property type="taxonomic scope" value="Bacteria"/>
</dbReference>
<evidence type="ECO:0000256" key="6">
    <source>
        <dbReference type="ARBA" id="ARBA00022989"/>
    </source>
</evidence>
<dbReference type="EC" id="3.4.24.-" evidence="12"/>
<keyword evidence="5 12" id="KW-0067">ATP-binding</keyword>
<dbReference type="SUPFAM" id="SSF90123">
    <property type="entry name" value="ABC transporter transmembrane region"/>
    <property type="match status" value="1"/>
</dbReference>
<dbReference type="InterPro" id="IPR003439">
    <property type="entry name" value="ABC_transporter-like_ATP-bd"/>
</dbReference>
<dbReference type="PROSITE" id="PS50990">
    <property type="entry name" value="PEPTIDASE_C39"/>
    <property type="match status" value="1"/>
</dbReference>
<dbReference type="GO" id="GO:0005886">
    <property type="term" value="C:plasma membrane"/>
    <property type="evidence" value="ECO:0007669"/>
    <property type="project" value="UniProtKB-SubCell"/>
</dbReference>
<dbReference type="CDD" id="cd18571">
    <property type="entry name" value="ABC_6TM_peptidase_like"/>
    <property type="match status" value="1"/>
</dbReference>
<dbReference type="EMBL" id="ADFQ01000059">
    <property type="protein sequence ID" value="EFN91143.1"/>
    <property type="molecule type" value="Genomic_DNA"/>
</dbReference>
<dbReference type="InterPro" id="IPR003593">
    <property type="entry name" value="AAA+_ATPase"/>
</dbReference>
<dbReference type="GO" id="GO:0016887">
    <property type="term" value="F:ATP hydrolysis activity"/>
    <property type="evidence" value="ECO:0007669"/>
    <property type="project" value="InterPro"/>
</dbReference>
<dbReference type="CDD" id="cd02418">
    <property type="entry name" value="Peptidase_C39B"/>
    <property type="match status" value="1"/>
</dbReference>
<evidence type="ECO:0000256" key="4">
    <source>
        <dbReference type="ARBA" id="ARBA00022801"/>
    </source>
</evidence>
<accession>E1GW17</accession>
<dbReference type="PROSITE" id="PS50929">
    <property type="entry name" value="ABC_TM1F"/>
    <property type="match status" value="1"/>
</dbReference>
<dbReference type="SMART" id="SM00382">
    <property type="entry name" value="AAA"/>
    <property type="match status" value="1"/>
</dbReference>
<dbReference type="GO" id="GO:0005524">
    <property type="term" value="F:ATP binding"/>
    <property type="evidence" value="ECO:0007669"/>
    <property type="project" value="UniProtKB-KW"/>
</dbReference>
<evidence type="ECO:0000259" key="9">
    <source>
        <dbReference type="PROSITE" id="PS50893"/>
    </source>
</evidence>
<evidence type="ECO:0000259" key="10">
    <source>
        <dbReference type="PROSITE" id="PS50929"/>
    </source>
</evidence>
<dbReference type="GO" id="GO:0015421">
    <property type="term" value="F:ABC-type oligopeptide transporter activity"/>
    <property type="evidence" value="ECO:0007669"/>
    <property type="project" value="TreeGrafter"/>
</dbReference>
<dbReference type="Proteomes" id="UP000016016">
    <property type="component" value="Unassembled WGS sequence"/>
</dbReference>
<reference evidence="12 13" key="1">
    <citation type="submission" date="2010-09" db="EMBL/GenBank/DDBJ databases">
        <authorList>
            <person name="Harkins D.M."/>
            <person name="Madupu R."/>
            <person name="Durkin A.S."/>
            <person name="Torralba M."/>
            <person name="Methe B."/>
            <person name="Sutton G.G."/>
            <person name="Nelson K.E."/>
        </authorList>
    </citation>
    <scope>NUCLEOTIDE SEQUENCE [LARGE SCALE GENOMIC DNA]</scope>
    <source>
        <strain evidence="12 13">CRIS 21A-A</strain>
    </source>
</reference>
<feature type="domain" description="ABC transporter" evidence="9">
    <location>
        <begin position="496"/>
        <end position="732"/>
    </location>
</feature>
<dbReference type="PROSITE" id="PS00211">
    <property type="entry name" value="ABC_TRANSPORTER_1"/>
    <property type="match status" value="1"/>
</dbReference>
<dbReference type="RefSeq" id="WP_008449157.1">
    <property type="nucleotide sequence ID" value="NZ_ADFQ01000059.1"/>
</dbReference>
<feature type="domain" description="ABC transmembrane type-1" evidence="10">
    <location>
        <begin position="182"/>
        <end position="463"/>
    </location>
</feature>